<organism evidence="1 2">
    <name type="scientific">Candidatus Blautia faecavium</name>
    <dbReference type="NCBI Taxonomy" id="2838487"/>
    <lineage>
        <taxon>Bacteria</taxon>
        <taxon>Bacillati</taxon>
        <taxon>Bacillota</taxon>
        <taxon>Clostridia</taxon>
        <taxon>Lachnospirales</taxon>
        <taxon>Lachnospiraceae</taxon>
        <taxon>Blautia</taxon>
    </lineage>
</organism>
<proteinExistence type="predicted"/>
<comment type="caution">
    <text evidence="1">The sequence shown here is derived from an EMBL/GenBank/DDBJ whole genome shotgun (WGS) entry which is preliminary data.</text>
</comment>
<name>A0A9D2LQR5_9FIRM</name>
<dbReference type="EMBL" id="DWYZ01000074">
    <property type="protein sequence ID" value="HJB27850.1"/>
    <property type="molecule type" value="Genomic_DNA"/>
</dbReference>
<evidence type="ECO:0000313" key="2">
    <source>
        <dbReference type="Proteomes" id="UP000823842"/>
    </source>
</evidence>
<evidence type="ECO:0000313" key="1">
    <source>
        <dbReference type="EMBL" id="HJB27850.1"/>
    </source>
</evidence>
<reference evidence="1" key="1">
    <citation type="journal article" date="2021" name="PeerJ">
        <title>Extensive microbial diversity within the chicken gut microbiome revealed by metagenomics and culture.</title>
        <authorList>
            <person name="Gilroy R."/>
            <person name="Ravi A."/>
            <person name="Getino M."/>
            <person name="Pursley I."/>
            <person name="Horton D.L."/>
            <person name="Alikhan N.F."/>
            <person name="Baker D."/>
            <person name="Gharbi K."/>
            <person name="Hall N."/>
            <person name="Watson M."/>
            <person name="Adriaenssens E.M."/>
            <person name="Foster-Nyarko E."/>
            <person name="Jarju S."/>
            <person name="Secka A."/>
            <person name="Antonio M."/>
            <person name="Oren A."/>
            <person name="Chaudhuri R.R."/>
            <person name="La Ragione R."/>
            <person name="Hildebrand F."/>
            <person name="Pallen M.J."/>
        </authorList>
    </citation>
    <scope>NUCLEOTIDE SEQUENCE</scope>
    <source>
        <strain evidence="1">ChiSjej1B19-5720</strain>
    </source>
</reference>
<sequence>MKRVDRLIISIAEECLALGKEERPEIGWLNQVYDRFRKENGWIGKSEADKLLYMKMYASEPEKPSDTLKIRYWRTGRHLPAGREQCLSFGKALGLSEEEQRYLIQGYYDRSDQVFEAGQENALYIERKNCMNELVQEYLDKVHPLTKQQLYRSGSDLKHSLRHLYFTDAKGYITLPPMQQTRVEPHIVSINYESEFSRQIKLVGEIPRRAMIRHLLVFGIPFINRELLSERLEYFGYLPLEETHTMTDGSRLDKLILDFLKLYETSCAGEEPEECILWFRRAYSILDRYLEKMENKSLRFFYFKALKGIIG</sequence>
<gene>
    <name evidence="1" type="ORF">IAA06_03540</name>
</gene>
<protein>
    <submittedName>
        <fullName evidence="1">Uncharacterized protein</fullName>
    </submittedName>
</protein>
<dbReference type="Proteomes" id="UP000823842">
    <property type="component" value="Unassembled WGS sequence"/>
</dbReference>
<dbReference type="AlphaFoldDB" id="A0A9D2LQR5"/>
<accession>A0A9D2LQR5</accession>
<reference evidence="1" key="2">
    <citation type="submission" date="2021-04" db="EMBL/GenBank/DDBJ databases">
        <authorList>
            <person name="Gilroy R."/>
        </authorList>
    </citation>
    <scope>NUCLEOTIDE SEQUENCE</scope>
    <source>
        <strain evidence="1">ChiSjej1B19-5720</strain>
    </source>
</reference>